<gene>
    <name evidence="1" type="ORF">BT96DRAFT_831626</name>
</gene>
<dbReference type="EMBL" id="ML769614">
    <property type="protein sequence ID" value="KAE9391732.1"/>
    <property type="molecule type" value="Genomic_DNA"/>
</dbReference>
<protein>
    <recommendedName>
        <fullName evidence="3">Reverse transcriptase zinc-binding domain-containing protein</fullName>
    </recommendedName>
</protein>
<keyword evidence="2" id="KW-1185">Reference proteome</keyword>
<feature type="non-terminal residue" evidence="1">
    <location>
        <position position="1"/>
    </location>
</feature>
<dbReference type="AlphaFoldDB" id="A0A6A4H0J3"/>
<organism evidence="1 2">
    <name type="scientific">Gymnopus androsaceus JB14</name>
    <dbReference type="NCBI Taxonomy" id="1447944"/>
    <lineage>
        <taxon>Eukaryota</taxon>
        <taxon>Fungi</taxon>
        <taxon>Dikarya</taxon>
        <taxon>Basidiomycota</taxon>
        <taxon>Agaricomycotina</taxon>
        <taxon>Agaricomycetes</taxon>
        <taxon>Agaricomycetidae</taxon>
        <taxon>Agaricales</taxon>
        <taxon>Marasmiineae</taxon>
        <taxon>Omphalotaceae</taxon>
        <taxon>Gymnopus</taxon>
    </lineage>
</organism>
<dbReference type="OrthoDB" id="3267074at2759"/>
<dbReference type="Proteomes" id="UP000799118">
    <property type="component" value="Unassembled WGS sequence"/>
</dbReference>
<name>A0A6A4H0J3_9AGAR</name>
<proteinExistence type="predicted"/>
<reference evidence="1" key="1">
    <citation type="journal article" date="2019" name="Environ. Microbiol.">
        <title>Fungal ecological strategies reflected in gene transcription - a case study of two litter decomposers.</title>
        <authorList>
            <person name="Barbi F."/>
            <person name="Kohler A."/>
            <person name="Barry K."/>
            <person name="Baskaran P."/>
            <person name="Daum C."/>
            <person name="Fauchery L."/>
            <person name="Ihrmark K."/>
            <person name="Kuo A."/>
            <person name="LaButti K."/>
            <person name="Lipzen A."/>
            <person name="Morin E."/>
            <person name="Grigoriev I.V."/>
            <person name="Henrissat B."/>
            <person name="Lindahl B."/>
            <person name="Martin F."/>
        </authorList>
    </citation>
    <scope>NUCLEOTIDE SEQUENCE</scope>
    <source>
        <strain evidence="1">JB14</strain>
    </source>
</reference>
<evidence type="ECO:0008006" key="3">
    <source>
        <dbReference type="Google" id="ProtNLM"/>
    </source>
</evidence>
<accession>A0A6A4H0J3</accession>
<evidence type="ECO:0000313" key="2">
    <source>
        <dbReference type="Proteomes" id="UP000799118"/>
    </source>
</evidence>
<evidence type="ECO:0000313" key="1">
    <source>
        <dbReference type="EMBL" id="KAE9391732.1"/>
    </source>
</evidence>
<sequence>TGHNYLYCHLNCIGKVQSSDCPTCAQAPETTFHYLLQCPAHRGARAQLRFCRSGIGDVTEKMMLRGLLDNEKSLTPLFNFINSTGRFRHIYRNATTDRKGQ</sequence>